<accession>A0ABR4DIL2</accession>
<gene>
    <name evidence="14" type="ORF">VTJ83DRAFT_2399</name>
</gene>
<sequence length="702" mass="74711">MAPSRTERPGAKPDESGSQPSSTKSNRNKGIRHDGRGHGDGSSSPMARPLDTLLALLIPGLILAHLVVAPYTKVEESFNIQAAHDVLVHGTPTSNIRQRLSASYDHFTFPGAVPRTFVGPVMLAGFAQPIVALVGFQHAQLVVRAILGLFNAGCLLFFARNLRRAYGAGTARWYLLLQASQFHVIFYASRTLPNMFAFGLTTLAFAFLLPDPAAAKLTLYRQRLSITMFVFAAAIFRSEVALLLGATVLHQLVIPTISLERVVFPFAASFFVALATSVPIDSYFWQQPLWPELWGFYFNVVRGGASNWGVSPWHYYFTSALPRLLLNPLAYALLIPYALHHPATRRAASRLVVPPLLFTAIYSFQPHKEARFIFYVVPPLTAAAALGAHRLFLNAGSLGRPAASRSAAKPASRVSVLLVLALLLSIAASFAASTAMLAISALNYPGGEALAYLRAAILSDPAAGPVSAEHPGPVTVHADVLSCMTGVTLFGSTTAATIPGAAAHAAAASAALKSRPRDAEAAAGGGSASDQPIRVGPSRQPERDAPHAAAARLAVDKTEDAALLAAPGFWRRFDYVLAEDPSRVGGGGAGGGGASAEGWDVAAVVQGYAGIEILGPGTPDDGDDEDGNGRNVVGLGRAVARLRRLVRASGLTRGWWVGPRMQDRVYILRRRRHQHQQQGRGHADHGSQESASDRGTRAVEAR</sequence>
<feature type="transmembrane region" description="Helical" evidence="12">
    <location>
        <begin position="414"/>
        <end position="439"/>
    </location>
</feature>
<dbReference type="RefSeq" id="XP_070868939.1">
    <property type="nucleotide sequence ID" value="XM_071008664.1"/>
</dbReference>
<name>A0ABR4DIL2_9PEZI</name>
<feature type="region of interest" description="Disordered" evidence="13">
    <location>
        <begin position="1"/>
        <end position="45"/>
    </location>
</feature>
<evidence type="ECO:0000256" key="9">
    <source>
        <dbReference type="ARBA" id="ARBA00023136"/>
    </source>
</evidence>
<protein>
    <recommendedName>
        <fullName evidence="12">Mannosyltransferase</fullName>
        <ecNumber evidence="12">2.4.1.-</ecNumber>
    </recommendedName>
</protein>
<comment type="caution">
    <text evidence="14">The sequence shown here is derived from an EMBL/GenBank/DDBJ whole genome shotgun (WGS) entry which is preliminary data.</text>
</comment>
<evidence type="ECO:0000313" key="15">
    <source>
        <dbReference type="Proteomes" id="UP001600064"/>
    </source>
</evidence>
<evidence type="ECO:0000256" key="5">
    <source>
        <dbReference type="ARBA" id="ARBA00022679"/>
    </source>
</evidence>
<evidence type="ECO:0000256" key="3">
    <source>
        <dbReference type="ARBA" id="ARBA00007063"/>
    </source>
</evidence>
<comment type="function">
    <text evidence="10">Mannosyltransferase that operates in the biosynthetic pathway of dolichol-linked oligosaccharides, the glycan precursors employed in protein asparagine (N)-glycosylation. The assembly of dolichol-linked oligosaccharides begins on the cytosolic side of the endoplasmic reticulum membrane and finishes in its lumen. The sequential addition of sugars to dolichol pyrophosphate produces dolichol-linked oligosaccharides containing fourteen sugars, including two GlcNAcs, nine mannoses and three glucoses. Once assembled, the oligosaccharide is transferred from the lipid to nascent proteins by oligosaccharyltransferases. In the lumen of the endoplasmic reticulum, adds the eighth mannose residue in an alpha-1,6 linkage onto Man(7)GlcNAc(2)-PP-dolichol to produce Man(8)GlcNAc(2)-PP-dolichol.</text>
</comment>
<comment type="subcellular location">
    <subcellularLocation>
        <location evidence="1 12">Endoplasmic reticulum membrane</location>
        <topology evidence="1 12">Multi-pass membrane protein</topology>
    </subcellularLocation>
</comment>
<keyword evidence="8 12" id="KW-1133">Transmembrane helix</keyword>
<dbReference type="PANTHER" id="PTHR22760:SF1">
    <property type="entry name" value="DOL-P-MAN:MAN(7)GLCNAC(2)-PP-DOL ALPHA-1,6-MANNOSYLTRANSFERASE"/>
    <property type="match status" value="1"/>
</dbReference>
<evidence type="ECO:0000256" key="1">
    <source>
        <dbReference type="ARBA" id="ARBA00004477"/>
    </source>
</evidence>
<evidence type="ECO:0000256" key="6">
    <source>
        <dbReference type="ARBA" id="ARBA00022692"/>
    </source>
</evidence>
<feature type="compositionally biased region" description="Polar residues" evidence="13">
    <location>
        <begin position="16"/>
        <end position="25"/>
    </location>
</feature>
<keyword evidence="15" id="KW-1185">Reference proteome</keyword>
<evidence type="ECO:0000256" key="2">
    <source>
        <dbReference type="ARBA" id="ARBA00004922"/>
    </source>
</evidence>
<feature type="transmembrane region" description="Helical" evidence="12">
    <location>
        <begin position="313"/>
        <end position="335"/>
    </location>
</feature>
<feature type="compositionally biased region" description="Basic and acidic residues" evidence="13">
    <location>
        <begin position="681"/>
        <end position="702"/>
    </location>
</feature>
<evidence type="ECO:0000256" key="4">
    <source>
        <dbReference type="ARBA" id="ARBA00022676"/>
    </source>
</evidence>
<organism evidence="14 15">
    <name type="scientific">Remersonia thermophila</name>
    <dbReference type="NCBI Taxonomy" id="72144"/>
    <lineage>
        <taxon>Eukaryota</taxon>
        <taxon>Fungi</taxon>
        <taxon>Dikarya</taxon>
        <taxon>Ascomycota</taxon>
        <taxon>Pezizomycotina</taxon>
        <taxon>Sordariomycetes</taxon>
        <taxon>Sordariomycetidae</taxon>
        <taxon>Sordariales</taxon>
        <taxon>Sordariales incertae sedis</taxon>
        <taxon>Remersonia</taxon>
    </lineage>
</organism>
<proteinExistence type="inferred from homology"/>
<evidence type="ECO:0000256" key="12">
    <source>
        <dbReference type="RuleBase" id="RU363075"/>
    </source>
</evidence>
<keyword evidence="6 12" id="KW-0812">Transmembrane</keyword>
<evidence type="ECO:0000256" key="7">
    <source>
        <dbReference type="ARBA" id="ARBA00022824"/>
    </source>
</evidence>
<feature type="transmembrane region" description="Helical" evidence="12">
    <location>
        <begin position="141"/>
        <end position="159"/>
    </location>
</feature>
<feature type="transmembrane region" description="Helical" evidence="12">
    <location>
        <begin position="372"/>
        <end position="393"/>
    </location>
</feature>
<dbReference type="PANTHER" id="PTHR22760">
    <property type="entry name" value="GLYCOSYLTRANSFERASE"/>
    <property type="match status" value="1"/>
</dbReference>
<evidence type="ECO:0000256" key="10">
    <source>
        <dbReference type="ARBA" id="ARBA00044721"/>
    </source>
</evidence>
<feature type="transmembrane region" description="Helical" evidence="12">
    <location>
        <begin position="262"/>
        <end position="285"/>
    </location>
</feature>
<feature type="region of interest" description="Disordered" evidence="13">
    <location>
        <begin position="671"/>
        <end position="702"/>
    </location>
</feature>
<dbReference type="EMBL" id="JAZGUE010000002">
    <property type="protein sequence ID" value="KAL2270215.1"/>
    <property type="molecule type" value="Genomic_DNA"/>
</dbReference>
<keyword evidence="9 12" id="KW-0472">Membrane</keyword>
<keyword evidence="4 12" id="KW-0328">Glycosyltransferase</keyword>
<feature type="transmembrane region" description="Helical" evidence="12">
    <location>
        <begin position="195"/>
        <end position="214"/>
    </location>
</feature>
<feature type="transmembrane region" description="Helical" evidence="12">
    <location>
        <begin position="226"/>
        <end position="250"/>
    </location>
</feature>
<evidence type="ECO:0000256" key="8">
    <source>
        <dbReference type="ARBA" id="ARBA00022989"/>
    </source>
</evidence>
<dbReference type="InterPro" id="IPR005599">
    <property type="entry name" value="GPI_mannosylTrfase"/>
</dbReference>
<comment type="pathway">
    <text evidence="2">Protein modification; protein glycosylation.</text>
</comment>
<feature type="transmembrane region" description="Helical" evidence="12">
    <location>
        <begin position="347"/>
        <end position="366"/>
    </location>
</feature>
<dbReference type="EC" id="2.4.1.-" evidence="12"/>
<feature type="region of interest" description="Disordered" evidence="13">
    <location>
        <begin position="517"/>
        <end position="547"/>
    </location>
</feature>
<keyword evidence="5" id="KW-0808">Transferase</keyword>
<dbReference type="GeneID" id="98123308"/>
<evidence type="ECO:0000256" key="13">
    <source>
        <dbReference type="SAM" id="MobiDB-lite"/>
    </source>
</evidence>
<reference evidence="14 15" key="1">
    <citation type="journal article" date="2024" name="Commun. Biol.">
        <title>Comparative genomic analysis of thermophilic fungi reveals convergent evolutionary adaptations and gene losses.</title>
        <authorList>
            <person name="Steindorff A.S."/>
            <person name="Aguilar-Pontes M.V."/>
            <person name="Robinson A.J."/>
            <person name="Andreopoulos B."/>
            <person name="LaButti K."/>
            <person name="Kuo A."/>
            <person name="Mondo S."/>
            <person name="Riley R."/>
            <person name="Otillar R."/>
            <person name="Haridas S."/>
            <person name="Lipzen A."/>
            <person name="Grimwood J."/>
            <person name="Schmutz J."/>
            <person name="Clum A."/>
            <person name="Reid I.D."/>
            <person name="Moisan M.C."/>
            <person name="Butler G."/>
            <person name="Nguyen T.T.M."/>
            <person name="Dewar K."/>
            <person name="Conant G."/>
            <person name="Drula E."/>
            <person name="Henrissat B."/>
            <person name="Hansel C."/>
            <person name="Singer S."/>
            <person name="Hutchinson M.I."/>
            <person name="de Vries R.P."/>
            <person name="Natvig D.O."/>
            <person name="Powell A.J."/>
            <person name="Tsang A."/>
            <person name="Grigoriev I.V."/>
        </authorList>
    </citation>
    <scope>NUCLEOTIDE SEQUENCE [LARGE SCALE GENOMIC DNA]</scope>
    <source>
        <strain evidence="14 15">ATCC 22073</strain>
    </source>
</reference>
<dbReference type="Proteomes" id="UP001600064">
    <property type="component" value="Unassembled WGS sequence"/>
</dbReference>
<evidence type="ECO:0000313" key="14">
    <source>
        <dbReference type="EMBL" id="KAL2270215.1"/>
    </source>
</evidence>
<evidence type="ECO:0000256" key="11">
    <source>
        <dbReference type="ARBA" id="ARBA00048899"/>
    </source>
</evidence>
<feature type="compositionally biased region" description="Basic and acidic residues" evidence="13">
    <location>
        <begin position="1"/>
        <end position="15"/>
    </location>
</feature>
<feature type="transmembrane region" description="Helical" evidence="12">
    <location>
        <begin position="117"/>
        <end position="136"/>
    </location>
</feature>
<keyword evidence="7 12" id="KW-0256">Endoplasmic reticulum</keyword>
<dbReference type="Pfam" id="PF03901">
    <property type="entry name" value="Glyco_transf_22"/>
    <property type="match status" value="1"/>
</dbReference>
<comment type="catalytic activity">
    <reaction evidence="11">
        <text>an alpha-D-Man-(1-&gt;2)-alpha-D-Man-(1-&gt;2)-alpha-D-Man-(1-&gt;3)-[alpha-D-Man-(1-&gt;2)-alpha-D-Man-(1-&gt;3)-alpha-D-Man-(1-&gt;6)]-beta-D-Man-(1-&gt;4)-beta-D-GlcNAc-(1-&gt;4)-alpha-D-GlcNAc-diphospho-di-trans,poly-cis-dolichol + a di-trans,poly-cis-dolichyl beta-D-mannosyl phosphate = an alpha-D-Man-(1-&gt;2)-alpha-D-Man-(1-&gt;2)-alpha-D-Man-(1-&gt;3)-[alpha-D-Man-(1-&gt;2)-alpha-D-Man-(1-&gt;3)-[alpha-D-Man-(1-&gt;6)]-alpha-D-Man-(1-&gt;6)]-beta-D-Man-(1-&gt;4)-beta-D-GlcNAc-(1-&gt;4)-alpha-D-GlcNAc-diphospho-di-trans,poly-cis-dolichol + a di-trans,poly-cis-dolichyl phosphate + H(+)</text>
        <dbReference type="Rhea" id="RHEA:29535"/>
        <dbReference type="Rhea" id="RHEA-COMP:19498"/>
        <dbReference type="Rhea" id="RHEA-COMP:19501"/>
        <dbReference type="Rhea" id="RHEA-COMP:19518"/>
        <dbReference type="Rhea" id="RHEA-COMP:19519"/>
        <dbReference type="ChEBI" id="CHEBI:15378"/>
        <dbReference type="ChEBI" id="CHEBI:57683"/>
        <dbReference type="ChEBI" id="CHEBI:58211"/>
        <dbReference type="ChEBI" id="CHEBI:132517"/>
        <dbReference type="ChEBI" id="CHEBI:132519"/>
        <dbReference type="EC" id="2.4.1.260"/>
    </reaction>
    <physiologicalReaction direction="left-to-right" evidence="11">
        <dbReference type="Rhea" id="RHEA:29536"/>
    </physiologicalReaction>
</comment>
<comment type="similarity">
    <text evidence="3 12">Belongs to the glycosyltransferase 22 family.</text>
</comment>